<feature type="transmembrane region" description="Helical" evidence="1">
    <location>
        <begin position="142"/>
        <end position="163"/>
    </location>
</feature>
<dbReference type="PANTHER" id="PTHR44757">
    <property type="entry name" value="DIGUANYLATE CYCLASE DGCP"/>
    <property type="match status" value="1"/>
</dbReference>
<dbReference type="Pfam" id="PF08448">
    <property type="entry name" value="PAS_4"/>
    <property type="match status" value="1"/>
</dbReference>
<evidence type="ECO:0000259" key="3">
    <source>
        <dbReference type="PROSITE" id="PS50887"/>
    </source>
</evidence>
<feature type="domain" description="GGDEF" evidence="3">
    <location>
        <begin position="356"/>
        <end position="489"/>
    </location>
</feature>
<dbReference type="InterPro" id="IPR043128">
    <property type="entry name" value="Rev_trsase/Diguanyl_cyclase"/>
</dbReference>
<feature type="domain" description="EAL" evidence="2">
    <location>
        <begin position="498"/>
        <end position="748"/>
    </location>
</feature>
<dbReference type="SMART" id="SM00052">
    <property type="entry name" value="EAL"/>
    <property type="match status" value="1"/>
</dbReference>
<dbReference type="CDD" id="cd01949">
    <property type="entry name" value="GGDEF"/>
    <property type="match status" value="1"/>
</dbReference>
<dbReference type="InterPro" id="IPR013656">
    <property type="entry name" value="PAS_4"/>
</dbReference>
<dbReference type="PROSITE" id="PS50887">
    <property type="entry name" value="GGDEF"/>
    <property type="match status" value="1"/>
</dbReference>
<dbReference type="Pfam" id="PF00563">
    <property type="entry name" value="EAL"/>
    <property type="match status" value="1"/>
</dbReference>
<evidence type="ECO:0000259" key="2">
    <source>
        <dbReference type="PROSITE" id="PS50883"/>
    </source>
</evidence>
<dbReference type="CDD" id="cd01948">
    <property type="entry name" value="EAL"/>
    <property type="match status" value="1"/>
</dbReference>
<dbReference type="InterPro" id="IPR001633">
    <property type="entry name" value="EAL_dom"/>
</dbReference>
<keyword evidence="1" id="KW-0812">Transmembrane</keyword>
<dbReference type="Pfam" id="PF00990">
    <property type="entry name" value="GGDEF"/>
    <property type="match status" value="1"/>
</dbReference>
<dbReference type="Gene3D" id="3.30.70.270">
    <property type="match status" value="1"/>
</dbReference>
<dbReference type="InterPro" id="IPR052155">
    <property type="entry name" value="Biofilm_reg_signaling"/>
</dbReference>
<dbReference type="SUPFAM" id="SSF55785">
    <property type="entry name" value="PYP-like sensor domain (PAS domain)"/>
    <property type="match status" value="1"/>
</dbReference>
<feature type="transmembrane region" description="Helical" evidence="1">
    <location>
        <begin position="92"/>
        <end position="111"/>
    </location>
</feature>
<comment type="caution">
    <text evidence="4">The sequence shown here is derived from an EMBL/GenBank/DDBJ whole genome shotgun (WGS) entry which is preliminary data.</text>
</comment>
<dbReference type="InterPro" id="IPR035919">
    <property type="entry name" value="EAL_sf"/>
</dbReference>
<feature type="transmembrane region" description="Helical" evidence="1">
    <location>
        <begin position="50"/>
        <end position="71"/>
    </location>
</feature>
<dbReference type="Gene3D" id="3.30.450.20">
    <property type="entry name" value="PAS domain"/>
    <property type="match status" value="1"/>
</dbReference>
<dbReference type="PROSITE" id="PS50883">
    <property type="entry name" value="EAL"/>
    <property type="match status" value="1"/>
</dbReference>
<feature type="transmembrane region" description="Helical" evidence="1">
    <location>
        <begin position="25"/>
        <end position="44"/>
    </location>
</feature>
<protein>
    <submittedName>
        <fullName evidence="4">EAL domain-containing protein</fullName>
    </submittedName>
</protein>
<gene>
    <name evidence="4" type="ORF">Q9K02_14330</name>
</gene>
<organism evidence="4 5">
    <name type="scientific">Qipengyuania profundimaris</name>
    <dbReference type="NCBI Taxonomy" id="3067652"/>
    <lineage>
        <taxon>Bacteria</taxon>
        <taxon>Pseudomonadati</taxon>
        <taxon>Pseudomonadota</taxon>
        <taxon>Alphaproteobacteria</taxon>
        <taxon>Sphingomonadales</taxon>
        <taxon>Erythrobacteraceae</taxon>
        <taxon>Qipengyuania</taxon>
    </lineage>
</organism>
<evidence type="ECO:0000256" key="1">
    <source>
        <dbReference type="SAM" id="Phobius"/>
    </source>
</evidence>
<dbReference type="SUPFAM" id="SSF141868">
    <property type="entry name" value="EAL domain-like"/>
    <property type="match status" value="1"/>
</dbReference>
<feature type="transmembrane region" description="Helical" evidence="1">
    <location>
        <begin position="117"/>
        <end position="135"/>
    </location>
</feature>
<name>A0ABT9HT33_9SPHN</name>
<feature type="transmembrane region" description="Helical" evidence="1">
    <location>
        <begin position="169"/>
        <end position="186"/>
    </location>
</feature>
<dbReference type="InterPro" id="IPR035965">
    <property type="entry name" value="PAS-like_dom_sf"/>
</dbReference>
<reference evidence="4 5" key="1">
    <citation type="submission" date="2023-08" db="EMBL/GenBank/DDBJ databases">
        <title>genomic of G39.</title>
        <authorList>
            <person name="Wang Y."/>
        </authorList>
    </citation>
    <scope>NUCLEOTIDE SEQUENCE [LARGE SCALE GENOMIC DNA]</scope>
    <source>
        <strain evidence="4 5">G39</strain>
    </source>
</reference>
<dbReference type="InterPro" id="IPR029787">
    <property type="entry name" value="Nucleotide_cyclase"/>
</dbReference>
<dbReference type="PANTHER" id="PTHR44757:SF4">
    <property type="entry name" value="DIGUANYLATE CYCLASE DGCE-RELATED"/>
    <property type="match status" value="1"/>
</dbReference>
<keyword evidence="5" id="KW-1185">Reference proteome</keyword>
<dbReference type="SUPFAM" id="SSF55073">
    <property type="entry name" value="Nucleotide cyclase"/>
    <property type="match status" value="1"/>
</dbReference>
<sequence>MTYSGKTLVQALSLRWRLADARSGAAILLVPSFFAVFVIAFIFSDDVSPISLVAWAAVQFLFVGLLAALFVRMQLDEAPLARLQRRWRLIQFTQGLITAGWMAIFPYLTPVAGPREMSVLGIIATAVYCATLIVHRGSPRAATFHILALSGAFGWCAFLVAGWRSWPTFLLIGTFGAVLLAAVWLYERNFKRSVRSEIDRREAEETVRMLLNDYQEHTTDWLWTVGPNGNLRDVGPRLAAAFGSNIDALEGTPLAAYFDETDNRQQLIDYLTAGEPFRDLLVQIRVEGARRFWRLSAHPRQDGRMSGVARDVTDSRRAEEQIAYMAHFDSLTGLANRHQFDERLRNALRAKPSRSRNLALFYLDLDDFKSINDTRGHLTGDKVLRQVAARLGEEVRPSDIVARLGGDEFAILLESRAGVGMLIERAHRFLSAVREPLEVDGHLYRLSTSIGVARCSESECDAQELMRRADLALFAAKRKGRDTLALYEPAMDREARERRDLESDLREALSRGELRVHYQPVIDLDTAETTGYEALLRWHHPHRGLIGPNEFLDLAETTGLILPIGEWVIRQALAETAPWTGDFRIAINLSPTQVRSPQLVSQVAQAIHASGIDPGRIEFEITEHVLMQEGKRVPETLARLRELGTRIALDDFGTGYSSLSYLRRFPFDRIKIDRKFVEHVVEDNDSQAIVSSITRLADALGMSSTAEGIETREQLDLLRKLGCQEAQGFLICKPAPAETFATPEAVEAALTDHGPDVVDYRKAREAVLRKREGRVA</sequence>
<dbReference type="Proteomes" id="UP001240639">
    <property type="component" value="Unassembled WGS sequence"/>
</dbReference>
<dbReference type="Gene3D" id="3.20.20.450">
    <property type="entry name" value="EAL domain"/>
    <property type="match status" value="1"/>
</dbReference>
<keyword evidence="1" id="KW-0472">Membrane</keyword>
<dbReference type="InterPro" id="IPR000160">
    <property type="entry name" value="GGDEF_dom"/>
</dbReference>
<evidence type="ECO:0000313" key="5">
    <source>
        <dbReference type="Proteomes" id="UP001240639"/>
    </source>
</evidence>
<keyword evidence="1" id="KW-1133">Transmembrane helix</keyword>
<evidence type="ECO:0000313" key="4">
    <source>
        <dbReference type="EMBL" id="MDP4576315.1"/>
    </source>
</evidence>
<dbReference type="SMART" id="SM00267">
    <property type="entry name" value="GGDEF"/>
    <property type="match status" value="1"/>
</dbReference>
<dbReference type="NCBIfam" id="TIGR00254">
    <property type="entry name" value="GGDEF"/>
    <property type="match status" value="1"/>
</dbReference>
<dbReference type="EMBL" id="JAVAIM010000002">
    <property type="protein sequence ID" value="MDP4576315.1"/>
    <property type="molecule type" value="Genomic_DNA"/>
</dbReference>
<dbReference type="RefSeq" id="WP_305933561.1">
    <property type="nucleotide sequence ID" value="NZ_JAVAIM010000002.1"/>
</dbReference>
<accession>A0ABT9HT33</accession>
<proteinExistence type="predicted"/>